<dbReference type="InterPro" id="IPR011600">
    <property type="entry name" value="Pept_C14_caspase"/>
</dbReference>
<feature type="region of interest" description="Disordered" evidence="1">
    <location>
        <begin position="173"/>
        <end position="195"/>
    </location>
</feature>
<keyword evidence="4" id="KW-1185">Reference proteome</keyword>
<dbReference type="Gene3D" id="3.40.50.1460">
    <property type="match status" value="1"/>
</dbReference>
<dbReference type="PANTHER" id="PTHR48104">
    <property type="entry name" value="METACASPASE-4"/>
    <property type="match status" value="1"/>
</dbReference>
<accession>A0ABP8NDG6</accession>
<name>A0ABP8NDG6_9BACT</name>
<dbReference type="RefSeq" id="WP_345326508.1">
    <property type="nucleotide sequence ID" value="NZ_BAABGA010000067.1"/>
</dbReference>
<gene>
    <name evidence="3" type="ORF">GCM10023156_49920</name>
</gene>
<dbReference type="Proteomes" id="UP001500840">
    <property type="component" value="Unassembled WGS sequence"/>
</dbReference>
<sequence>MVNRAILYGVNKYKHSNVPNLRGCINDVENVDNLLVEEFGFDRDDIRLRTDDDVVLRTIERDWEWLVEDAQPGDKLVFHFSGHGSQVTDEDADEEDGVDEILCLYDMDFDNSSTYLIDDQIHNWTKKLPTGVKLTFLLDCCHSGTGTRKLEPGLRAAKRNIVPLPLVIKKATENRRNNRDVKRAANKSSARDVGGEDLRDPRLVIARYLEPPVDVTKRADAKGTRRSVHASRDKSNHVRFSGCKDAQTSADAHINGKFQGAFSAYFCQAIAQHGKRVSHVDLIDSIRDSLQEEGFSQTPQIDPDDLTTTVFEGIESSESTNDSYSEDDSSSRHGSSEIARLVSKIDELIETIQSSSRDRETRRHRHREAAPTRSQSNRRSIVYVHGICWHDEDFSLPWFDAMRPHLDPDIARTLTGNRHEVLWSKYVSSGRDVIAHRSEEEQEIAEMLEDVLQDRAAQSMELQMSHHKSLDDPSALQTQDIDRALLGVPGVDCIDDFVKYLFSSRTRRKVLAAFTDVVQPLLERGDTIDVVSHSWGTVVALEGLHQLDNQSYPGSVSNFFTVGSALSIRPTQRQLKFGAESGDKPGIVDHWSNLDARGDIVGGTLRGFPFEIDEEFLNLPAIGCGAGSAGFSPACAHSSYFNRANRDINRDIFAKLINNV</sequence>
<evidence type="ECO:0000256" key="1">
    <source>
        <dbReference type="SAM" id="MobiDB-lite"/>
    </source>
</evidence>
<dbReference type="InterPro" id="IPR029058">
    <property type="entry name" value="AB_hydrolase_fold"/>
</dbReference>
<evidence type="ECO:0000313" key="4">
    <source>
        <dbReference type="Proteomes" id="UP001500840"/>
    </source>
</evidence>
<feature type="region of interest" description="Disordered" evidence="1">
    <location>
        <begin position="316"/>
        <end position="336"/>
    </location>
</feature>
<evidence type="ECO:0000259" key="2">
    <source>
        <dbReference type="Pfam" id="PF00656"/>
    </source>
</evidence>
<organism evidence="3 4">
    <name type="scientific">Novipirellula rosea</name>
    <dbReference type="NCBI Taxonomy" id="1031540"/>
    <lineage>
        <taxon>Bacteria</taxon>
        <taxon>Pseudomonadati</taxon>
        <taxon>Planctomycetota</taxon>
        <taxon>Planctomycetia</taxon>
        <taxon>Pirellulales</taxon>
        <taxon>Pirellulaceae</taxon>
        <taxon>Novipirellula</taxon>
    </lineage>
</organism>
<reference evidence="4" key="1">
    <citation type="journal article" date="2019" name="Int. J. Syst. Evol. Microbiol.">
        <title>The Global Catalogue of Microorganisms (GCM) 10K type strain sequencing project: providing services to taxonomists for standard genome sequencing and annotation.</title>
        <authorList>
            <consortium name="The Broad Institute Genomics Platform"/>
            <consortium name="The Broad Institute Genome Sequencing Center for Infectious Disease"/>
            <person name="Wu L."/>
            <person name="Ma J."/>
        </authorList>
    </citation>
    <scope>NUCLEOTIDE SEQUENCE [LARGE SCALE GENOMIC DNA]</scope>
    <source>
        <strain evidence="4">JCM 17759</strain>
    </source>
</reference>
<evidence type="ECO:0000313" key="3">
    <source>
        <dbReference type="EMBL" id="GAA4463999.1"/>
    </source>
</evidence>
<dbReference type="SUPFAM" id="SSF53474">
    <property type="entry name" value="alpha/beta-Hydrolases"/>
    <property type="match status" value="1"/>
</dbReference>
<protein>
    <recommendedName>
        <fullName evidence="2">Peptidase C14 caspase domain-containing protein</fullName>
    </recommendedName>
</protein>
<dbReference type="SUPFAM" id="SSF52129">
    <property type="entry name" value="Caspase-like"/>
    <property type="match status" value="1"/>
</dbReference>
<dbReference type="InterPro" id="IPR029030">
    <property type="entry name" value="Caspase-like_dom_sf"/>
</dbReference>
<feature type="region of interest" description="Disordered" evidence="1">
    <location>
        <begin position="352"/>
        <end position="376"/>
    </location>
</feature>
<proteinExistence type="predicted"/>
<feature type="domain" description="Peptidase C14 caspase" evidence="2">
    <location>
        <begin position="4"/>
        <end position="310"/>
    </location>
</feature>
<dbReference type="EMBL" id="BAABGA010000067">
    <property type="protein sequence ID" value="GAA4463999.1"/>
    <property type="molecule type" value="Genomic_DNA"/>
</dbReference>
<dbReference type="Pfam" id="PF00656">
    <property type="entry name" value="Peptidase_C14"/>
    <property type="match status" value="1"/>
</dbReference>
<dbReference type="InterPro" id="IPR050452">
    <property type="entry name" value="Metacaspase"/>
</dbReference>
<dbReference type="PANTHER" id="PTHR48104:SF30">
    <property type="entry name" value="METACASPASE-1"/>
    <property type="match status" value="1"/>
</dbReference>
<comment type="caution">
    <text evidence="3">The sequence shown here is derived from an EMBL/GenBank/DDBJ whole genome shotgun (WGS) entry which is preliminary data.</text>
</comment>